<protein>
    <recommendedName>
        <fullName evidence="4">Lipocalin-like domain-containing protein</fullName>
    </recommendedName>
</protein>
<gene>
    <name evidence="2" type="ORF">EG240_08190</name>
</gene>
<evidence type="ECO:0000313" key="2">
    <source>
        <dbReference type="EMBL" id="RRJ90659.1"/>
    </source>
</evidence>
<organism evidence="2 3">
    <name type="scientific">Paenimyroides tangerinum</name>
    <dbReference type="NCBI Taxonomy" id="2488728"/>
    <lineage>
        <taxon>Bacteria</taxon>
        <taxon>Pseudomonadati</taxon>
        <taxon>Bacteroidota</taxon>
        <taxon>Flavobacteriia</taxon>
        <taxon>Flavobacteriales</taxon>
        <taxon>Flavobacteriaceae</taxon>
        <taxon>Paenimyroides</taxon>
    </lineage>
</organism>
<comment type="caution">
    <text evidence="2">The sequence shown here is derived from an EMBL/GenBank/DDBJ whole genome shotgun (WGS) entry which is preliminary data.</text>
</comment>
<dbReference type="RefSeq" id="WP_125018902.1">
    <property type="nucleotide sequence ID" value="NZ_RQVQ01000015.1"/>
</dbReference>
<dbReference type="Proteomes" id="UP000275719">
    <property type="component" value="Unassembled WGS sequence"/>
</dbReference>
<feature type="chain" id="PRO_5018275031" description="Lipocalin-like domain-containing protein" evidence="1">
    <location>
        <begin position="23"/>
        <end position="159"/>
    </location>
</feature>
<feature type="signal peptide" evidence="1">
    <location>
        <begin position="1"/>
        <end position="22"/>
    </location>
</feature>
<reference evidence="2 3" key="1">
    <citation type="submission" date="2018-11" db="EMBL/GenBank/DDBJ databases">
        <title>Flavobacterium sp. nov., YIM 102701-2 draft genome.</title>
        <authorList>
            <person name="Li G."/>
            <person name="Jiang Y."/>
        </authorList>
    </citation>
    <scope>NUCLEOTIDE SEQUENCE [LARGE SCALE GENOMIC DNA]</scope>
    <source>
        <strain evidence="2 3">YIM 102701-2</strain>
    </source>
</reference>
<accession>A0A3P3WAM2</accession>
<keyword evidence="1" id="KW-0732">Signal</keyword>
<dbReference type="EMBL" id="RQVQ01000015">
    <property type="protein sequence ID" value="RRJ90659.1"/>
    <property type="molecule type" value="Genomic_DNA"/>
</dbReference>
<evidence type="ECO:0000256" key="1">
    <source>
        <dbReference type="SAM" id="SignalP"/>
    </source>
</evidence>
<proteinExistence type="predicted"/>
<name>A0A3P3WAM2_9FLAO</name>
<dbReference type="PROSITE" id="PS51257">
    <property type="entry name" value="PROKAR_LIPOPROTEIN"/>
    <property type="match status" value="1"/>
</dbReference>
<dbReference type="OrthoDB" id="1359091at2"/>
<sequence>MKKTIILAALLLINASFLTSCSSEDNETEKVQEQNFLLGKWNGVSSHMKIEMDGNILIDNLDQEEGSMYGVIERYEFKADNTVTYYSYIPANANNEAIEREGTTTYIRDGNQLIIKNHPYPYTILISNENSLHLYDMFEVESEGTYIKTENITKFERIK</sequence>
<evidence type="ECO:0008006" key="4">
    <source>
        <dbReference type="Google" id="ProtNLM"/>
    </source>
</evidence>
<evidence type="ECO:0000313" key="3">
    <source>
        <dbReference type="Proteomes" id="UP000275719"/>
    </source>
</evidence>
<keyword evidence="3" id="KW-1185">Reference proteome</keyword>
<dbReference type="AlphaFoldDB" id="A0A3P3WAM2"/>